<proteinExistence type="predicted"/>
<reference evidence="3" key="1">
    <citation type="journal article" date="2019" name="Int. J. Syst. Evol. Microbiol.">
        <title>The Global Catalogue of Microorganisms (GCM) 10K type strain sequencing project: providing services to taxonomists for standard genome sequencing and annotation.</title>
        <authorList>
            <consortium name="The Broad Institute Genomics Platform"/>
            <consortium name="The Broad Institute Genome Sequencing Center for Infectious Disease"/>
            <person name="Wu L."/>
            <person name="Ma J."/>
        </authorList>
    </citation>
    <scope>NUCLEOTIDE SEQUENCE [LARGE SCALE GENOMIC DNA]</scope>
    <source>
        <strain evidence="3">CGMCC 4.7317</strain>
    </source>
</reference>
<accession>A0ABW1T196</accession>
<evidence type="ECO:0000313" key="3">
    <source>
        <dbReference type="Proteomes" id="UP001596138"/>
    </source>
</evidence>
<dbReference type="Proteomes" id="UP001596138">
    <property type="component" value="Unassembled WGS sequence"/>
</dbReference>
<sequence length="735" mass="80424">MDSRESRDNFLDVFFGPGNDLGIDPNTIEGADPSHNFLKDLIHDVREGSPWPWLLPRRVGDGAQPTWYAIAADYADFRRLGAELAAVTGDPYSDFSPEAASLVSSDPVEFAILSLGANAHAYRFTASPGQVVPLRIALERLHRAWTLRPKRGWVRVRPLGRVLRDFELALAGHKYESAVEAIGEIERNRQLTATNLLFLRFRLAATFEDPRDALNLPDVDTLITIRRPLAVTTALQQIVFDANLVDTDGPVPVDQAIEIFSRDLAQSYGPLFTTLRASDDASAVRLQMLATVNSARPNEAFADEALARPWNAGVRSWLQAVWDRRQQRSDSARTATQNFQLGDLDGAFAVALVDEPSQLRAKILLVSAVSIGTKDAAQSALDAFDALSLEEQGQLGLDGLVKLALLELRERTRFLPSTWADWFDRIAQHPHRETIDLLDEALPGWMASELDSDQGVAALTNLFLATRPGDQMALVADAVPRALTYCQRSGASDTRLAPLHHALLAVLTYESDLTATDLSTISEIAATVLGCGMDESQYSALLRDLLDVWTRVKSWRRCDWAADVLDAVVSSPAPVPAERDAFVVDLYSQLTAYADRVNETQRVLLRLLGREASQPTEIWSSPTESEDEIGGTESSPLSGLTVGIYTLDEGAAATVRGWILEVAPSARVVLNHEHDASERLTAMVRSSDIVVVGWATAKHAATNHIRDVKPDSTQVVMAQGRGATGLFRAVLSAMA</sequence>
<keyword evidence="3" id="KW-1185">Reference proteome</keyword>
<organism evidence="2 3">
    <name type="scientific">Longivirga aurantiaca</name>
    <dbReference type="NCBI Taxonomy" id="1837743"/>
    <lineage>
        <taxon>Bacteria</taxon>
        <taxon>Bacillati</taxon>
        <taxon>Actinomycetota</taxon>
        <taxon>Actinomycetes</taxon>
        <taxon>Sporichthyales</taxon>
        <taxon>Sporichthyaceae</taxon>
        <taxon>Longivirga</taxon>
    </lineage>
</organism>
<dbReference type="EMBL" id="JBHSTI010000008">
    <property type="protein sequence ID" value="MFC6238040.1"/>
    <property type="molecule type" value="Genomic_DNA"/>
</dbReference>
<feature type="region of interest" description="Disordered" evidence="1">
    <location>
        <begin position="616"/>
        <end position="635"/>
    </location>
</feature>
<evidence type="ECO:0000256" key="1">
    <source>
        <dbReference type="SAM" id="MobiDB-lite"/>
    </source>
</evidence>
<protein>
    <submittedName>
        <fullName evidence="2">Protein DpdD</fullName>
    </submittedName>
</protein>
<dbReference type="NCBIfam" id="NF041061">
    <property type="entry name" value="DpdD"/>
    <property type="match status" value="1"/>
</dbReference>
<evidence type="ECO:0000313" key="2">
    <source>
        <dbReference type="EMBL" id="MFC6238040.1"/>
    </source>
</evidence>
<dbReference type="InterPro" id="IPR049807">
    <property type="entry name" value="DpdD-like"/>
</dbReference>
<gene>
    <name evidence="2" type="primary">dpdD</name>
    <name evidence="2" type="ORF">ACFQGU_09125</name>
</gene>
<comment type="caution">
    <text evidence="2">The sequence shown here is derived from an EMBL/GenBank/DDBJ whole genome shotgun (WGS) entry which is preliminary data.</text>
</comment>
<dbReference type="RefSeq" id="WP_386765890.1">
    <property type="nucleotide sequence ID" value="NZ_JBHSTI010000008.1"/>
</dbReference>
<name>A0ABW1T196_9ACTN</name>